<feature type="compositionally biased region" description="Basic and acidic residues" evidence="1">
    <location>
        <begin position="331"/>
        <end position="362"/>
    </location>
</feature>
<feature type="compositionally biased region" description="Polar residues" evidence="1">
    <location>
        <begin position="281"/>
        <end position="290"/>
    </location>
</feature>
<feature type="compositionally biased region" description="Basic and acidic residues" evidence="1">
    <location>
        <begin position="407"/>
        <end position="425"/>
    </location>
</feature>
<sequence>MSEFKHRRSPYEQGELRSSVDKPKKSKKSKKSKKTHQLPPEAKPHIRTADDDDDVQIIEAADHGEEEGGSLTIKPPPLLAPKPHKDRSGHKHKRDKHRDRNYPAQAFGGGGGGSSSGTGVNTKDRSRSDRLEPTREKPKDFTRDMRDAREIVRERKRERELKEKEIAKEMKEREARKREESNKERERLERMELERRRERMLRVESKEKDPRPPKRKDDRHLLSDSKRGRDRNRNDDRPPMLGDEPHRSRSRDYDKSRSKDKSFPPPPRLNEDKGSRKDMGRSSSNTSLTKMSGRGRERDGDEEDRARENQMEREQHDTRMVVVEDDDDSDTDMKGRSRDKSRREEPEVEPRKTEEDPLEARIEALAGDEEDGDDDEEEEEESGDSESDSDDSSSDSSSEEEASSEEDEKKEPSDKGGRGSSKELDSSENIDAPGEDEIHAELLKYRTPLLDQTIADIFSTTFNKHEKIDTNGGVLIAIQKPRKKKGPPNNLRSITLLNSLRKALLVITLNRIRPDIERYLSISQSGFRPNRSTADVVWTHKWLSAKTLKEDVRIKITGIDMSAAFDTIIRSQILDILKTIIKENELRIVRFLLSNTEVNTKINGSSKAMPFMSNVGTPQADSLNPVLFTIYLENALREIRTTLPEPNSSYGREIPSEIAYADDVDFIGHDSANIAKIQESLEKYQFKVNTDKTEFTSLSKSEEDWKKVKKVGSLIDDN</sequence>
<evidence type="ECO:0000313" key="3">
    <source>
        <dbReference type="EMBL" id="GFS23122.1"/>
    </source>
</evidence>
<dbReference type="Pfam" id="PF00078">
    <property type="entry name" value="RVT_1"/>
    <property type="match status" value="1"/>
</dbReference>
<protein>
    <submittedName>
        <fullName evidence="3">Very-long-chain enoyl-CoA reductase</fullName>
    </submittedName>
</protein>
<reference evidence="3 4" key="1">
    <citation type="journal article" date="2021" name="Elife">
        <title>Chloroplast acquisition without the gene transfer in kleptoplastic sea slugs, Plakobranchus ocellatus.</title>
        <authorList>
            <person name="Maeda T."/>
            <person name="Takahashi S."/>
            <person name="Yoshida T."/>
            <person name="Shimamura S."/>
            <person name="Takaki Y."/>
            <person name="Nagai Y."/>
            <person name="Toyoda A."/>
            <person name="Suzuki Y."/>
            <person name="Arimoto A."/>
            <person name="Ishii H."/>
            <person name="Satoh N."/>
            <person name="Nishiyama T."/>
            <person name="Hasebe M."/>
            <person name="Maruyama T."/>
            <person name="Minagawa J."/>
            <person name="Obokata J."/>
            <person name="Shigenobu S."/>
        </authorList>
    </citation>
    <scope>NUCLEOTIDE SEQUENCE [LARGE SCALE GENOMIC DNA]</scope>
</reference>
<organism evidence="3 4">
    <name type="scientific">Elysia marginata</name>
    <dbReference type="NCBI Taxonomy" id="1093978"/>
    <lineage>
        <taxon>Eukaryota</taxon>
        <taxon>Metazoa</taxon>
        <taxon>Spiralia</taxon>
        <taxon>Lophotrochozoa</taxon>
        <taxon>Mollusca</taxon>
        <taxon>Gastropoda</taxon>
        <taxon>Heterobranchia</taxon>
        <taxon>Euthyneura</taxon>
        <taxon>Panpulmonata</taxon>
        <taxon>Sacoglossa</taxon>
        <taxon>Placobranchoidea</taxon>
        <taxon>Plakobranchidae</taxon>
        <taxon>Elysia</taxon>
    </lineage>
</organism>
<name>A0AAV4JNM5_9GAST</name>
<feature type="compositionally biased region" description="Basic residues" evidence="1">
    <location>
        <begin position="24"/>
        <end position="36"/>
    </location>
</feature>
<feature type="compositionally biased region" description="Basic and acidic residues" evidence="1">
    <location>
        <begin position="122"/>
        <end position="262"/>
    </location>
</feature>
<evidence type="ECO:0000259" key="2">
    <source>
        <dbReference type="PROSITE" id="PS50878"/>
    </source>
</evidence>
<comment type="caution">
    <text evidence="3">The sequence shown here is derived from an EMBL/GenBank/DDBJ whole genome shotgun (WGS) entry which is preliminary data.</text>
</comment>
<accession>A0AAV4JNM5</accession>
<evidence type="ECO:0000256" key="1">
    <source>
        <dbReference type="SAM" id="MobiDB-lite"/>
    </source>
</evidence>
<dbReference type="InterPro" id="IPR000477">
    <property type="entry name" value="RT_dom"/>
</dbReference>
<gene>
    <name evidence="3" type="ORF">ElyMa_001632100</name>
</gene>
<proteinExistence type="predicted"/>
<feature type="compositionally biased region" description="Basic residues" evidence="1">
    <location>
        <begin position="82"/>
        <end position="99"/>
    </location>
</feature>
<feature type="compositionally biased region" description="Acidic residues" evidence="1">
    <location>
        <begin position="366"/>
        <end position="406"/>
    </location>
</feature>
<feature type="region of interest" description="Disordered" evidence="1">
    <location>
        <begin position="1"/>
        <end position="434"/>
    </location>
</feature>
<dbReference type="PANTHER" id="PTHR19446">
    <property type="entry name" value="REVERSE TRANSCRIPTASES"/>
    <property type="match status" value="1"/>
</dbReference>
<feature type="compositionally biased region" description="Gly residues" evidence="1">
    <location>
        <begin position="107"/>
        <end position="116"/>
    </location>
</feature>
<feature type="compositionally biased region" description="Basic and acidic residues" evidence="1">
    <location>
        <begin position="294"/>
        <end position="319"/>
    </location>
</feature>
<dbReference type="PROSITE" id="PS50878">
    <property type="entry name" value="RT_POL"/>
    <property type="match status" value="1"/>
</dbReference>
<feature type="compositionally biased region" description="Basic and acidic residues" evidence="1">
    <location>
        <begin position="269"/>
        <end position="280"/>
    </location>
</feature>
<feature type="compositionally biased region" description="Basic and acidic residues" evidence="1">
    <location>
        <begin position="14"/>
        <end position="23"/>
    </location>
</feature>
<feature type="domain" description="Reverse transcriptase" evidence="2">
    <location>
        <begin position="459"/>
        <end position="710"/>
    </location>
</feature>
<dbReference type="InterPro" id="IPR043502">
    <property type="entry name" value="DNA/RNA_pol_sf"/>
</dbReference>
<dbReference type="SUPFAM" id="SSF56672">
    <property type="entry name" value="DNA/RNA polymerases"/>
    <property type="match status" value="1"/>
</dbReference>
<keyword evidence="4" id="KW-1185">Reference proteome</keyword>
<dbReference type="AlphaFoldDB" id="A0AAV4JNM5"/>
<dbReference type="Proteomes" id="UP000762676">
    <property type="component" value="Unassembled WGS sequence"/>
</dbReference>
<dbReference type="EMBL" id="BMAT01003297">
    <property type="protein sequence ID" value="GFS23122.1"/>
    <property type="molecule type" value="Genomic_DNA"/>
</dbReference>
<evidence type="ECO:0000313" key="4">
    <source>
        <dbReference type="Proteomes" id="UP000762676"/>
    </source>
</evidence>